<evidence type="ECO:0000313" key="4">
    <source>
        <dbReference type="Proteomes" id="UP000276029"/>
    </source>
</evidence>
<protein>
    <submittedName>
        <fullName evidence="1">Uncharacterized protein</fullName>
    </submittedName>
</protein>
<accession>A0AAD1D392</accession>
<organism evidence="1 3">
    <name type="scientific">Sphingosinicella microcystinivorans</name>
    <dbReference type="NCBI Taxonomy" id="335406"/>
    <lineage>
        <taxon>Bacteria</taxon>
        <taxon>Pseudomonadati</taxon>
        <taxon>Pseudomonadota</taxon>
        <taxon>Alphaproteobacteria</taxon>
        <taxon>Sphingomonadales</taxon>
        <taxon>Sphingosinicellaceae</taxon>
        <taxon>Sphingosinicella</taxon>
    </lineage>
</organism>
<keyword evidence="4" id="KW-1185">Reference proteome</keyword>
<reference evidence="1 3" key="1">
    <citation type="submission" date="2018-06" db="EMBL/GenBank/DDBJ databases">
        <title>Complete Genome Sequence of the Microcystin-Degrading Bacterium Sphingosinicella microcystinivorans Strain B-9.</title>
        <authorList>
            <person name="Jin H."/>
            <person name="Nishizawa T."/>
            <person name="Guo Y."/>
            <person name="Nishizawa A."/>
            <person name="Park H."/>
            <person name="Kato H."/>
            <person name="Tsuji K."/>
            <person name="Harada K."/>
        </authorList>
    </citation>
    <scope>NUCLEOTIDE SEQUENCE [LARGE SCALE GENOMIC DNA]</scope>
    <source>
        <strain evidence="1 3">B9</strain>
    </source>
</reference>
<sequence length="84" mass="9310">MKQAPFDHRDLGNVGFRFCNDTPKPMECLRRGSGKILNAVSTLAKFMLRCNNATTITARKGVERVEAREAMMRIRCLAGPVAAV</sequence>
<evidence type="ECO:0000313" key="2">
    <source>
        <dbReference type="EMBL" id="RKS88797.1"/>
    </source>
</evidence>
<dbReference type="KEGG" id="smic:SmB9_02110"/>
<dbReference type="Proteomes" id="UP000276029">
    <property type="component" value="Unassembled WGS sequence"/>
</dbReference>
<dbReference type="EMBL" id="AP018711">
    <property type="protein sequence ID" value="BBE32553.1"/>
    <property type="molecule type" value="Genomic_DNA"/>
</dbReference>
<evidence type="ECO:0000313" key="1">
    <source>
        <dbReference type="EMBL" id="BBE32553.1"/>
    </source>
</evidence>
<dbReference type="EMBL" id="RBWX01000008">
    <property type="protein sequence ID" value="RKS88797.1"/>
    <property type="molecule type" value="Genomic_DNA"/>
</dbReference>
<dbReference type="AlphaFoldDB" id="A0AAD1D392"/>
<name>A0AAD1D392_SPHMI</name>
<dbReference type="RefSeq" id="WP_121050509.1">
    <property type="nucleotide sequence ID" value="NZ_AP018711.1"/>
</dbReference>
<evidence type="ECO:0000313" key="3">
    <source>
        <dbReference type="Proteomes" id="UP000275727"/>
    </source>
</evidence>
<dbReference type="Proteomes" id="UP000275727">
    <property type="component" value="Chromosome"/>
</dbReference>
<reference evidence="2 4" key="2">
    <citation type="submission" date="2018-10" db="EMBL/GenBank/DDBJ databases">
        <title>Genomic Encyclopedia of Type Strains, Phase IV (KMG-IV): sequencing the most valuable type-strain genomes for metagenomic binning, comparative biology and taxonomic classification.</title>
        <authorList>
            <person name="Goeker M."/>
        </authorList>
    </citation>
    <scope>NUCLEOTIDE SEQUENCE [LARGE SCALE GENOMIC DNA]</scope>
    <source>
        <strain evidence="2 4">DSM 19791</strain>
    </source>
</reference>
<gene>
    <name evidence="2" type="ORF">DFR51_2007</name>
    <name evidence="1" type="ORF">SmB9_02110</name>
</gene>
<proteinExistence type="predicted"/>